<evidence type="ECO:0000313" key="16">
    <source>
        <dbReference type="EMBL" id="KHN73124.1"/>
    </source>
</evidence>
<keyword evidence="11 13" id="KW-0739">Sodium transport</keyword>
<evidence type="ECO:0000256" key="12">
    <source>
        <dbReference type="ARBA" id="ARBA00023303"/>
    </source>
</evidence>
<accession>A0A0B2UV27</accession>
<comment type="caution">
    <text evidence="16">The sequence shown here is derived from an EMBL/GenBank/DDBJ whole genome shotgun (WGS) entry which is preliminary data.</text>
</comment>
<evidence type="ECO:0000256" key="3">
    <source>
        <dbReference type="ARBA" id="ARBA00022448"/>
    </source>
</evidence>
<organism evidence="16 17">
    <name type="scientific">Toxocara canis</name>
    <name type="common">Canine roundworm</name>
    <dbReference type="NCBI Taxonomy" id="6265"/>
    <lineage>
        <taxon>Eukaryota</taxon>
        <taxon>Metazoa</taxon>
        <taxon>Ecdysozoa</taxon>
        <taxon>Nematoda</taxon>
        <taxon>Chromadorea</taxon>
        <taxon>Rhabditida</taxon>
        <taxon>Spirurina</taxon>
        <taxon>Ascaridomorpha</taxon>
        <taxon>Ascaridoidea</taxon>
        <taxon>Toxocaridae</taxon>
        <taxon>Toxocara</taxon>
    </lineage>
</organism>
<sequence length="546" mass="63693">MPVKLYFHACQALLLMLVRRDFSRRSSVIFTQTRSEVMIKYTQYKIRYTDVEIVSSRSRITRLIARIKRSREENFSDFSTTDPDTQSCPTTSAWPDRKISSKAALVHQTLAYDYPAIDYLGIRDIIRAKHKWFKILWFAIVFILLASSLFTVYRIIREYIEKPTAINLSVKSVEQMLLPQVTVCPTTPMTVNVTLLAQTMRAQPQFNAITDQTVLDFAEFMIAGSGFQKMDAFVQKWDIQYINYLTSIYDTMRQSVDTRTFFYKFFDIFGLQCTQVFQFCKLGQTVLDCCQIFQPAYTIRRGRCFKTAVPLYQRSLDELGKFRIQMRNPAIMNISHDPEDEMLLFIGDAKPDIEPYPRYYLYERQYNKFRLMARHFHLLPGSEHCSDEYSTVGKATCYLTKWLVDNLENPYHCTYPYMDKIRNVSLQSCDAEVLVEHYENTVNAKSYYSHDLSLFLGTSIMTIIQVFLMLLILSKRVCTGRRNSTRIVMTPATEAEVKRNPSEGEMTRANNFYVSSPDFYAPISKRGLRPDEPTNDTVPRTETTIY</sequence>
<evidence type="ECO:0000256" key="10">
    <source>
        <dbReference type="ARBA" id="ARBA00023180"/>
    </source>
</evidence>
<keyword evidence="6 15" id="KW-1133">Transmembrane helix</keyword>
<evidence type="ECO:0000256" key="2">
    <source>
        <dbReference type="ARBA" id="ARBA00007193"/>
    </source>
</evidence>
<dbReference type="GO" id="GO:0005272">
    <property type="term" value="F:sodium channel activity"/>
    <property type="evidence" value="ECO:0007669"/>
    <property type="project" value="UniProtKB-KW"/>
</dbReference>
<dbReference type="InterPro" id="IPR001873">
    <property type="entry name" value="ENaC"/>
</dbReference>
<keyword evidence="10" id="KW-0325">Glycoprotein</keyword>
<feature type="compositionally biased region" description="Polar residues" evidence="14">
    <location>
        <begin position="535"/>
        <end position="546"/>
    </location>
</feature>
<reference evidence="16 17" key="1">
    <citation type="submission" date="2014-11" db="EMBL/GenBank/DDBJ databases">
        <title>Genetic blueprint of the zoonotic pathogen Toxocara canis.</title>
        <authorList>
            <person name="Zhu X.-Q."/>
            <person name="Korhonen P.K."/>
            <person name="Cai H."/>
            <person name="Young N.D."/>
            <person name="Nejsum P."/>
            <person name="von Samson-Himmelstjerna G."/>
            <person name="Boag P.R."/>
            <person name="Tan P."/>
            <person name="Li Q."/>
            <person name="Min J."/>
            <person name="Yang Y."/>
            <person name="Wang X."/>
            <person name="Fang X."/>
            <person name="Hall R.S."/>
            <person name="Hofmann A."/>
            <person name="Sternberg P.W."/>
            <person name="Jex A.R."/>
            <person name="Gasser R.B."/>
        </authorList>
    </citation>
    <scope>NUCLEOTIDE SEQUENCE [LARGE SCALE GENOMIC DNA]</scope>
    <source>
        <strain evidence="16">PN_DK_2014</strain>
    </source>
</reference>
<keyword evidence="7" id="KW-0915">Sodium</keyword>
<keyword evidence="8 13" id="KW-0406">Ion transport</keyword>
<keyword evidence="3 13" id="KW-0813">Transport</keyword>
<evidence type="ECO:0000256" key="6">
    <source>
        <dbReference type="ARBA" id="ARBA00022989"/>
    </source>
</evidence>
<evidence type="ECO:0000313" key="17">
    <source>
        <dbReference type="Proteomes" id="UP000031036"/>
    </source>
</evidence>
<dbReference type="OrthoDB" id="5874059at2759"/>
<keyword evidence="9 15" id="KW-0472">Membrane</keyword>
<evidence type="ECO:0000256" key="11">
    <source>
        <dbReference type="ARBA" id="ARBA00023201"/>
    </source>
</evidence>
<evidence type="ECO:0000256" key="7">
    <source>
        <dbReference type="ARBA" id="ARBA00023053"/>
    </source>
</evidence>
<evidence type="ECO:0000256" key="5">
    <source>
        <dbReference type="ARBA" id="ARBA00022692"/>
    </source>
</evidence>
<evidence type="ECO:0000256" key="14">
    <source>
        <dbReference type="SAM" id="MobiDB-lite"/>
    </source>
</evidence>
<protein>
    <submittedName>
        <fullName evidence="16">Uncharacterized protein</fullName>
    </submittedName>
</protein>
<dbReference type="AlphaFoldDB" id="A0A0B2UV27"/>
<dbReference type="Pfam" id="PF00858">
    <property type="entry name" value="ASC"/>
    <property type="match status" value="1"/>
</dbReference>
<name>A0A0B2UV27_TOXCA</name>
<keyword evidence="12 13" id="KW-0407">Ion channel</keyword>
<dbReference type="OMA" id="CDRWEYT"/>
<keyword evidence="4 13" id="KW-0894">Sodium channel</keyword>
<proteinExistence type="inferred from homology"/>
<feature type="transmembrane region" description="Helical" evidence="15">
    <location>
        <begin position="452"/>
        <end position="473"/>
    </location>
</feature>
<keyword evidence="5 13" id="KW-0812">Transmembrane</keyword>
<dbReference type="GO" id="GO:0016020">
    <property type="term" value="C:membrane"/>
    <property type="evidence" value="ECO:0007669"/>
    <property type="project" value="UniProtKB-SubCell"/>
</dbReference>
<evidence type="ECO:0000256" key="4">
    <source>
        <dbReference type="ARBA" id="ARBA00022461"/>
    </source>
</evidence>
<dbReference type="Proteomes" id="UP000031036">
    <property type="component" value="Unassembled WGS sequence"/>
</dbReference>
<evidence type="ECO:0000256" key="13">
    <source>
        <dbReference type="RuleBase" id="RU000679"/>
    </source>
</evidence>
<gene>
    <name evidence="16" type="ORF">Tcan_09990</name>
</gene>
<evidence type="ECO:0000256" key="15">
    <source>
        <dbReference type="SAM" id="Phobius"/>
    </source>
</evidence>
<feature type="region of interest" description="Disordered" evidence="14">
    <location>
        <begin position="524"/>
        <end position="546"/>
    </location>
</feature>
<evidence type="ECO:0000256" key="1">
    <source>
        <dbReference type="ARBA" id="ARBA00004141"/>
    </source>
</evidence>
<comment type="similarity">
    <text evidence="2 13">Belongs to the amiloride-sensitive sodium channel (TC 1.A.6) family.</text>
</comment>
<evidence type="ECO:0000256" key="8">
    <source>
        <dbReference type="ARBA" id="ARBA00023065"/>
    </source>
</evidence>
<feature type="transmembrane region" description="Helical" evidence="15">
    <location>
        <begin position="135"/>
        <end position="156"/>
    </location>
</feature>
<comment type="subcellular location">
    <subcellularLocation>
        <location evidence="1">Membrane</location>
        <topology evidence="1">Multi-pass membrane protein</topology>
    </subcellularLocation>
</comment>
<dbReference type="EMBL" id="JPKZ01003150">
    <property type="protein sequence ID" value="KHN73124.1"/>
    <property type="molecule type" value="Genomic_DNA"/>
</dbReference>
<keyword evidence="17" id="KW-1185">Reference proteome</keyword>
<evidence type="ECO:0000256" key="9">
    <source>
        <dbReference type="ARBA" id="ARBA00023136"/>
    </source>
</evidence>